<reference evidence="2 3" key="2">
    <citation type="journal article" date="2012" name="BMC Genomics">
        <title>Comparative genomic analysis of Geobacter sulfurreducens KN400, a strain with enhanced capacity for extracellular electron transfer and electricity production.</title>
        <authorList>
            <person name="Butler J.E."/>
            <person name="Young N.D."/>
            <person name="Aklujkar M."/>
            <person name="Lovley D.R."/>
        </authorList>
    </citation>
    <scope>NUCLEOTIDE SEQUENCE [LARGE SCALE GENOMIC DNA]</scope>
    <source>
        <strain evidence="3">ATCC 51573 / DSM 12127 / PCA</strain>
    </source>
</reference>
<dbReference type="SUPFAM" id="SSF46565">
    <property type="entry name" value="Chaperone J-domain"/>
    <property type="match status" value="1"/>
</dbReference>
<reference evidence="2 3" key="1">
    <citation type="journal article" date="2003" name="Science">
        <title>Genome of Geobacter sulfurreducens: metal reduction in subsurface environments.</title>
        <authorList>
            <person name="Methe B.A."/>
            <person name="Nelson K.E."/>
            <person name="Eisen J.A."/>
            <person name="Paulsen I.T."/>
            <person name="Nelson W."/>
            <person name="Heidelberg J.F."/>
            <person name="Wu D."/>
            <person name="Wu M."/>
            <person name="Ward N."/>
            <person name="Beanan M.J."/>
            <person name="Dodson R.J."/>
            <person name="Madupu R."/>
            <person name="Brinkac L.M."/>
            <person name="Daugherty S.C."/>
            <person name="DeBoy R.T."/>
            <person name="Durkin A.S."/>
            <person name="Gwinn M."/>
            <person name="Kolonay J.F."/>
            <person name="Sullivan S.A."/>
            <person name="Haft D.H."/>
            <person name="Selengut J."/>
            <person name="Davidsen T.M."/>
            <person name="Zafar N."/>
            <person name="White O."/>
            <person name="Tran B."/>
            <person name="Romero C."/>
            <person name="Forberger H.A."/>
            <person name="Weidman J."/>
            <person name="Khouri H."/>
            <person name="Feldblyum T.V."/>
            <person name="Utterback T.R."/>
            <person name="Van Aken S.E."/>
            <person name="Lovley D.R."/>
            <person name="Fraser C.M."/>
        </authorList>
    </citation>
    <scope>NUCLEOTIDE SEQUENCE [LARGE SCALE GENOMIC DNA]</scope>
    <source>
        <strain evidence="3">ATCC 51573 / DSM 12127 / PCA</strain>
    </source>
</reference>
<dbReference type="EMBL" id="AE017180">
    <property type="protein sequence ID" value="AAR36151.1"/>
    <property type="molecule type" value="Genomic_DNA"/>
</dbReference>
<sequence>MNTPLSETHLLDACRQLFGPDVDLSREFLHYLQPSGAKAAFRQRARETHPDLFGHESPHLQQRQAELFRQVREAYDLMCAFFRHREEGLARHESPCQSAGRRRSAGRERPRDDGPRDGFYQGHLPQRPLKLGRYLYYRGMISYRDLIRALAWQRAGRPPIGALATHWGWLDDTQVRTILSAGHHPGRFGEKAIRFGFLTPRQVELLLFRQRSRQTRLGQYFVAGNVVSMTEMERLARELRQHNARTGGPKRATGR</sequence>
<feature type="region of interest" description="Disordered" evidence="1">
    <location>
        <begin position="92"/>
        <end position="124"/>
    </location>
</feature>
<dbReference type="SMR" id="Q749I6"/>
<dbReference type="OrthoDB" id="5432239at2"/>
<gene>
    <name evidence="2" type="ordered locus">GSU2756</name>
</gene>
<feature type="compositionally biased region" description="Basic and acidic residues" evidence="1">
    <location>
        <begin position="105"/>
        <end position="116"/>
    </location>
</feature>
<dbReference type="RefSeq" id="WP_010943383.1">
    <property type="nucleotide sequence ID" value="NC_002939.5"/>
</dbReference>
<accession>Q749I6</accession>
<dbReference type="PATRIC" id="fig|243231.5.peg.2779"/>
<dbReference type="STRING" id="243231.GSU2756"/>
<dbReference type="Gene3D" id="1.10.287.110">
    <property type="entry name" value="DnaJ domain"/>
    <property type="match status" value="1"/>
</dbReference>
<dbReference type="AlphaFoldDB" id="Q749I6"/>
<name>Q749I6_GEOSL</name>
<dbReference type="KEGG" id="gsu:GSU2756"/>
<protein>
    <recommendedName>
        <fullName evidence="4">J domain-containing protein</fullName>
    </recommendedName>
</protein>
<evidence type="ECO:0008006" key="4">
    <source>
        <dbReference type="Google" id="ProtNLM"/>
    </source>
</evidence>
<evidence type="ECO:0000313" key="3">
    <source>
        <dbReference type="Proteomes" id="UP000000577"/>
    </source>
</evidence>
<dbReference type="Proteomes" id="UP000000577">
    <property type="component" value="Chromosome"/>
</dbReference>
<dbReference type="eggNOG" id="COG0484">
    <property type="taxonomic scope" value="Bacteria"/>
</dbReference>
<evidence type="ECO:0000313" key="2">
    <source>
        <dbReference type="EMBL" id="AAR36151.1"/>
    </source>
</evidence>
<dbReference type="EnsemblBacteria" id="AAR36151">
    <property type="protein sequence ID" value="AAR36151"/>
    <property type="gene ID" value="GSU2756"/>
</dbReference>
<evidence type="ECO:0000256" key="1">
    <source>
        <dbReference type="SAM" id="MobiDB-lite"/>
    </source>
</evidence>
<proteinExistence type="predicted"/>
<keyword evidence="3" id="KW-1185">Reference proteome</keyword>
<dbReference type="InterPro" id="IPR036869">
    <property type="entry name" value="J_dom_sf"/>
</dbReference>
<dbReference type="InParanoid" id="Q749I6"/>
<organism evidence="2 3">
    <name type="scientific">Geobacter sulfurreducens (strain ATCC 51573 / DSM 12127 / PCA)</name>
    <dbReference type="NCBI Taxonomy" id="243231"/>
    <lineage>
        <taxon>Bacteria</taxon>
        <taxon>Pseudomonadati</taxon>
        <taxon>Thermodesulfobacteriota</taxon>
        <taxon>Desulfuromonadia</taxon>
        <taxon>Geobacterales</taxon>
        <taxon>Geobacteraceae</taxon>
        <taxon>Geobacter</taxon>
    </lineage>
</organism>
<dbReference type="HOGENOM" id="CLU_1141293_0_0_7"/>